<protein>
    <submittedName>
        <fullName evidence="2">Uncharacterized protein</fullName>
    </submittedName>
</protein>
<gene>
    <name evidence="2" type="ORF">SD71_12230</name>
</gene>
<name>A0ABR5A3T1_9BACL</name>
<feature type="region of interest" description="Disordered" evidence="1">
    <location>
        <begin position="95"/>
        <end position="292"/>
    </location>
</feature>
<proteinExistence type="predicted"/>
<dbReference type="RefSeq" id="WP_041063604.1">
    <property type="nucleotide sequence ID" value="NZ_JXAL01000017.1"/>
</dbReference>
<dbReference type="Proteomes" id="UP000054526">
    <property type="component" value="Unassembled WGS sequence"/>
</dbReference>
<sequence length="292" mass="32387">MGEHSFDVDLEKMSPVLAECSFELYHTDQNKRTQAKQMGLTINKLLVYEQAKQRGITLNTEELRTHSIALSLQDAGVNMESFFGEQATAIQLGSEEKLPETAVTEQTDEVLSPPAAVKPFNLQVQERPAVNLEPEPNLEKEQRAKKSGKRDNKGEDDRPKVERKDRDESEAQEDKSVEDHAGGQEGSERQDDDTSGSGASSPDVPDDHMDSGDTDDPLDDDGTEQHNNPDSQEDHRSPGDVNNEVNPGSDYDDDGTVIPVAPVNVDDKDSKEDKRKKTDQDDKHNEDNQGSF</sequence>
<reference evidence="2 3" key="1">
    <citation type="submission" date="2014-12" db="EMBL/GenBank/DDBJ databases">
        <title>Draft genome sequence of Cohnella kolymensis strain B-2846.</title>
        <authorList>
            <person name="Karlyshev A.V."/>
            <person name="Kudryashova E.B."/>
        </authorList>
    </citation>
    <scope>NUCLEOTIDE SEQUENCE [LARGE SCALE GENOMIC DNA]</scope>
    <source>
        <strain evidence="2 3">VKM B-2846</strain>
    </source>
</reference>
<organism evidence="2 3">
    <name type="scientific">Cohnella kolymensis</name>
    <dbReference type="NCBI Taxonomy" id="1590652"/>
    <lineage>
        <taxon>Bacteria</taxon>
        <taxon>Bacillati</taxon>
        <taxon>Bacillota</taxon>
        <taxon>Bacilli</taxon>
        <taxon>Bacillales</taxon>
        <taxon>Paenibacillaceae</taxon>
        <taxon>Cohnella</taxon>
    </lineage>
</organism>
<keyword evidence="3" id="KW-1185">Reference proteome</keyword>
<feature type="compositionally biased region" description="Basic and acidic residues" evidence="1">
    <location>
        <begin position="137"/>
        <end position="189"/>
    </location>
</feature>
<comment type="caution">
    <text evidence="2">The sequence shown here is derived from an EMBL/GenBank/DDBJ whole genome shotgun (WGS) entry which is preliminary data.</text>
</comment>
<accession>A0ABR5A3T1</accession>
<evidence type="ECO:0000313" key="2">
    <source>
        <dbReference type="EMBL" id="KIL35660.1"/>
    </source>
</evidence>
<evidence type="ECO:0000256" key="1">
    <source>
        <dbReference type="SAM" id="MobiDB-lite"/>
    </source>
</evidence>
<feature type="compositionally biased region" description="Acidic residues" evidence="1">
    <location>
        <begin position="212"/>
        <end position="222"/>
    </location>
</feature>
<feature type="compositionally biased region" description="Basic and acidic residues" evidence="1">
    <location>
        <begin position="265"/>
        <end position="292"/>
    </location>
</feature>
<dbReference type="EMBL" id="JXAL01000017">
    <property type="protein sequence ID" value="KIL35660.1"/>
    <property type="molecule type" value="Genomic_DNA"/>
</dbReference>
<evidence type="ECO:0000313" key="3">
    <source>
        <dbReference type="Proteomes" id="UP000054526"/>
    </source>
</evidence>